<protein>
    <submittedName>
        <fullName evidence="1">Uncharacterized protein</fullName>
    </submittedName>
</protein>
<dbReference type="EMBL" id="MU005663">
    <property type="protein sequence ID" value="KAF2675593.1"/>
    <property type="molecule type" value="Genomic_DNA"/>
</dbReference>
<evidence type="ECO:0000313" key="1">
    <source>
        <dbReference type="EMBL" id="KAF2675593.1"/>
    </source>
</evidence>
<dbReference type="Proteomes" id="UP000799291">
    <property type="component" value="Unassembled WGS sequence"/>
</dbReference>
<keyword evidence="2" id="KW-1185">Reference proteome</keyword>
<proteinExistence type="predicted"/>
<evidence type="ECO:0000313" key="2">
    <source>
        <dbReference type="Proteomes" id="UP000799291"/>
    </source>
</evidence>
<gene>
    <name evidence="1" type="ORF">K458DRAFT_397810</name>
</gene>
<organism evidence="1 2">
    <name type="scientific">Lentithecium fluviatile CBS 122367</name>
    <dbReference type="NCBI Taxonomy" id="1168545"/>
    <lineage>
        <taxon>Eukaryota</taxon>
        <taxon>Fungi</taxon>
        <taxon>Dikarya</taxon>
        <taxon>Ascomycota</taxon>
        <taxon>Pezizomycotina</taxon>
        <taxon>Dothideomycetes</taxon>
        <taxon>Pleosporomycetidae</taxon>
        <taxon>Pleosporales</taxon>
        <taxon>Massarineae</taxon>
        <taxon>Lentitheciaceae</taxon>
        <taxon>Lentithecium</taxon>
    </lineage>
</organism>
<name>A0A6G1IC78_9PLEO</name>
<sequence length="146" mass="16128">MALATQLIAVAPNGKAYSDRVVTVTIKDHGIAQRYRAQPHAWVKRQVETAIHNNAATRSVKIVAARQLKSGDIQIFTSNTAEIIAHGIPTSSINTKDQEATIHQILAENHTVIPKAKLTYVGWLTKESTLKRASSIVLETKRVRRL</sequence>
<accession>A0A6G1IC78</accession>
<dbReference type="AlphaFoldDB" id="A0A6G1IC78"/>
<dbReference type="OrthoDB" id="3856898at2759"/>
<reference evidence="1" key="1">
    <citation type="journal article" date="2020" name="Stud. Mycol.">
        <title>101 Dothideomycetes genomes: a test case for predicting lifestyles and emergence of pathogens.</title>
        <authorList>
            <person name="Haridas S."/>
            <person name="Albert R."/>
            <person name="Binder M."/>
            <person name="Bloem J."/>
            <person name="Labutti K."/>
            <person name="Salamov A."/>
            <person name="Andreopoulos B."/>
            <person name="Baker S."/>
            <person name="Barry K."/>
            <person name="Bills G."/>
            <person name="Bluhm B."/>
            <person name="Cannon C."/>
            <person name="Castanera R."/>
            <person name="Culley D."/>
            <person name="Daum C."/>
            <person name="Ezra D."/>
            <person name="Gonzalez J."/>
            <person name="Henrissat B."/>
            <person name="Kuo A."/>
            <person name="Liang C."/>
            <person name="Lipzen A."/>
            <person name="Lutzoni F."/>
            <person name="Magnuson J."/>
            <person name="Mondo S."/>
            <person name="Nolan M."/>
            <person name="Ohm R."/>
            <person name="Pangilinan J."/>
            <person name="Park H.-J."/>
            <person name="Ramirez L."/>
            <person name="Alfaro M."/>
            <person name="Sun H."/>
            <person name="Tritt A."/>
            <person name="Yoshinaga Y."/>
            <person name="Zwiers L.-H."/>
            <person name="Turgeon B."/>
            <person name="Goodwin S."/>
            <person name="Spatafora J."/>
            <person name="Crous P."/>
            <person name="Grigoriev I."/>
        </authorList>
    </citation>
    <scope>NUCLEOTIDE SEQUENCE</scope>
    <source>
        <strain evidence="1">CBS 122367</strain>
    </source>
</reference>